<feature type="region of interest" description="Disordered" evidence="1">
    <location>
        <begin position="116"/>
        <end position="145"/>
    </location>
</feature>
<sequence>MRAFLFGALLVQTLSAQGTDESATAVNIAITDVRETPAPLIIPGPNALSEAELSSQAAAAGAGADTTVDASSGETTPFAEPDFVLPIGTADVIFDSISSQGLNAFQATTDAAPSFNGTALTSPMTSSLEPTPTPELDPNGANSLEPDAPQTLWDEFGNPITIPAPGTSTGPTTPFGAQAVSETSSLVSEPTMASELPANLHPQPTMSPSTPGSNLTGLATPTVLTNISAPETSTSPGLDAQDYDAGNRPGGSWRGPDTWDNGNYDGQDYTVDEEDSADIECPWWCLPDYYKNNEEHTGEDGTDYPADNSSEYSPEDGTGYPADDDTGYPVVRRPARRALRARQSSGGFVVFNWPDASDDSVDGEDTYPAGTDTTGVHTTGAGDLSSCPAICSVDTYPGTEPTMTRSRTWGSYSTPTESYTPVTNSTTSYYCGYGDSSPYCNHDETTSTSTITDTTLVTLTSTTPYFTSTPSAYPDSDSDQSWTGDTIAGICPKTCNPFYPNLNFCDITTSCTTTGGPNNRYYCACRAGYRSSKWNPKDFSKQFHVPGQPYVYVAAGVVCDEVCVDQTCAAVLVRPKCL</sequence>
<feature type="chain" id="PRO_5025637033" description="EGF-like domain-containing protein" evidence="2">
    <location>
        <begin position="17"/>
        <end position="578"/>
    </location>
</feature>
<dbReference type="EMBL" id="ML975393">
    <property type="protein sequence ID" value="KAF1830526.1"/>
    <property type="molecule type" value="Genomic_DNA"/>
</dbReference>
<evidence type="ECO:0008006" key="5">
    <source>
        <dbReference type="Google" id="ProtNLM"/>
    </source>
</evidence>
<evidence type="ECO:0000313" key="3">
    <source>
        <dbReference type="EMBL" id="KAF1830526.1"/>
    </source>
</evidence>
<feature type="compositionally biased region" description="Low complexity" evidence="1">
    <location>
        <begin position="165"/>
        <end position="174"/>
    </location>
</feature>
<feature type="compositionally biased region" description="Polar residues" evidence="1">
    <location>
        <begin position="116"/>
        <end position="130"/>
    </location>
</feature>
<keyword evidence="2" id="KW-0732">Signal</keyword>
<protein>
    <recommendedName>
        <fullName evidence="5">EGF-like domain-containing protein</fullName>
    </recommendedName>
</protein>
<dbReference type="Proteomes" id="UP000800040">
    <property type="component" value="Unassembled WGS sequence"/>
</dbReference>
<feature type="region of interest" description="Disordered" evidence="1">
    <location>
        <begin position="165"/>
        <end position="270"/>
    </location>
</feature>
<reference evidence="3" key="1">
    <citation type="submission" date="2020-01" db="EMBL/GenBank/DDBJ databases">
        <authorList>
            <consortium name="DOE Joint Genome Institute"/>
            <person name="Haridas S."/>
            <person name="Albert R."/>
            <person name="Binder M."/>
            <person name="Bloem J."/>
            <person name="Labutti K."/>
            <person name="Salamov A."/>
            <person name="Andreopoulos B."/>
            <person name="Baker S.E."/>
            <person name="Barry K."/>
            <person name="Bills G."/>
            <person name="Bluhm B.H."/>
            <person name="Cannon C."/>
            <person name="Castanera R."/>
            <person name="Culley D.E."/>
            <person name="Daum C."/>
            <person name="Ezra D."/>
            <person name="Gonzalez J.B."/>
            <person name="Henrissat B."/>
            <person name="Kuo A."/>
            <person name="Liang C."/>
            <person name="Lipzen A."/>
            <person name="Lutzoni F."/>
            <person name="Magnuson J."/>
            <person name="Mondo S."/>
            <person name="Nolan M."/>
            <person name="Ohm R."/>
            <person name="Pangilinan J."/>
            <person name="Park H.-J."/>
            <person name="Ramirez L."/>
            <person name="Alfaro M."/>
            <person name="Sun H."/>
            <person name="Tritt A."/>
            <person name="Yoshinaga Y."/>
            <person name="Zwiers L.-H."/>
            <person name="Turgeon B.G."/>
            <person name="Goodwin S.B."/>
            <person name="Spatafora J.W."/>
            <person name="Crous P.W."/>
            <person name="Grigoriev I.V."/>
        </authorList>
    </citation>
    <scope>NUCLEOTIDE SEQUENCE</scope>
    <source>
        <strain evidence="3">P77</strain>
    </source>
</reference>
<name>A0A6A5K374_9PLEO</name>
<organism evidence="3 4">
    <name type="scientific">Decorospora gaudefroyi</name>
    <dbReference type="NCBI Taxonomy" id="184978"/>
    <lineage>
        <taxon>Eukaryota</taxon>
        <taxon>Fungi</taxon>
        <taxon>Dikarya</taxon>
        <taxon>Ascomycota</taxon>
        <taxon>Pezizomycotina</taxon>
        <taxon>Dothideomycetes</taxon>
        <taxon>Pleosporomycetidae</taxon>
        <taxon>Pleosporales</taxon>
        <taxon>Pleosporineae</taxon>
        <taxon>Pleosporaceae</taxon>
        <taxon>Decorospora</taxon>
    </lineage>
</organism>
<evidence type="ECO:0000313" key="4">
    <source>
        <dbReference type="Proteomes" id="UP000800040"/>
    </source>
</evidence>
<evidence type="ECO:0000256" key="1">
    <source>
        <dbReference type="SAM" id="MobiDB-lite"/>
    </source>
</evidence>
<dbReference type="AlphaFoldDB" id="A0A6A5K374"/>
<keyword evidence="4" id="KW-1185">Reference proteome</keyword>
<feature type="region of interest" description="Disordered" evidence="1">
    <location>
        <begin position="296"/>
        <end position="329"/>
    </location>
</feature>
<feature type="signal peptide" evidence="2">
    <location>
        <begin position="1"/>
        <end position="16"/>
    </location>
</feature>
<gene>
    <name evidence="3" type="ORF">BDW02DRAFT_572930</name>
</gene>
<feature type="compositionally biased region" description="Polar residues" evidence="1">
    <location>
        <begin position="202"/>
        <end position="236"/>
    </location>
</feature>
<proteinExistence type="predicted"/>
<dbReference type="OrthoDB" id="291007at2759"/>
<evidence type="ECO:0000256" key="2">
    <source>
        <dbReference type="SAM" id="SignalP"/>
    </source>
</evidence>
<accession>A0A6A5K374</accession>